<dbReference type="RefSeq" id="WP_198875667.1">
    <property type="nucleotide sequence ID" value="NZ_JAEKMH010000001.1"/>
</dbReference>
<dbReference type="AlphaFoldDB" id="A0A934IYE8"/>
<sequence length="160" mass="17797">MLKQILRSIRAMLAALPRFVTERVWDGLRWVSRLVAVPAPALEPDPVDEDRQALAAEEAAHIDALRTVAAHLAADGMPPEAALDALREFDIAWLTAMDRPMLCRIATASDAALQSHIRRTENMRGVLAHDKVAVTEYRAARRRREELEDEEAGLTPALVM</sequence>
<accession>A0A934IYE8</accession>
<evidence type="ECO:0000313" key="1">
    <source>
        <dbReference type="EMBL" id="MBJ3784512.1"/>
    </source>
</evidence>
<keyword evidence="2" id="KW-1185">Reference proteome</keyword>
<reference evidence="1" key="1">
    <citation type="submission" date="2020-12" db="EMBL/GenBank/DDBJ databases">
        <title>Devosia sp. MSA67 isolated from Mo River.</title>
        <authorList>
            <person name="Ma F."/>
            <person name="Zi Z."/>
        </authorList>
    </citation>
    <scope>NUCLEOTIDE SEQUENCE</scope>
    <source>
        <strain evidence="1">MSA67</strain>
    </source>
</reference>
<gene>
    <name evidence="1" type="ORF">JEQ47_07265</name>
</gene>
<proteinExistence type="predicted"/>
<evidence type="ECO:0000313" key="2">
    <source>
        <dbReference type="Proteomes" id="UP000602124"/>
    </source>
</evidence>
<name>A0A934IYE8_9HYPH</name>
<dbReference type="EMBL" id="JAEKMH010000001">
    <property type="protein sequence ID" value="MBJ3784512.1"/>
    <property type="molecule type" value="Genomic_DNA"/>
</dbReference>
<dbReference type="Proteomes" id="UP000602124">
    <property type="component" value="Unassembled WGS sequence"/>
</dbReference>
<protein>
    <submittedName>
        <fullName evidence="1">Uncharacterized protein</fullName>
    </submittedName>
</protein>
<organism evidence="1 2">
    <name type="scientific">Devosia sediminis</name>
    <dbReference type="NCBI Taxonomy" id="2798801"/>
    <lineage>
        <taxon>Bacteria</taxon>
        <taxon>Pseudomonadati</taxon>
        <taxon>Pseudomonadota</taxon>
        <taxon>Alphaproteobacteria</taxon>
        <taxon>Hyphomicrobiales</taxon>
        <taxon>Devosiaceae</taxon>
        <taxon>Devosia</taxon>
    </lineage>
</organism>
<comment type="caution">
    <text evidence="1">The sequence shown here is derived from an EMBL/GenBank/DDBJ whole genome shotgun (WGS) entry which is preliminary data.</text>
</comment>